<sequence length="83" mass="9402">MVYTRSVKPDYKIANSRGPLTPAGVHRKMGVPKKLSTPGNKSYQCPLQPVINKIAHRTGREHWFNPEQHQSRGRPSITRTTIP</sequence>
<feature type="region of interest" description="Disordered" evidence="1">
    <location>
        <begin position="63"/>
        <end position="83"/>
    </location>
</feature>
<organism evidence="2 3">
    <name type="scientific">Streptomyces clavuligerus</name>
    <dbReference type="NCBI Taxonomy" id="1901"/>
    <lineage>
        <taxon>Bacteria</taxon>
        <taxon>Bacillati</taxon>
        <taxon>Actinomycetota</taxon>
        <taxon>Actinomycetes</taxon>
        <taxon>Kitasatosporales</taxon>
        <taxon>Streptomycetaceae</taxon>
        <taxon>Streptomyces</taxon>
    </lineage>
</organism>
<proteinExistence type="predicted"/>
<dbReference type="AlphaFoldDB" id="B5GPH5"/>
<reference evidence="2 3" key="1">
    <citation type="journal article" date="2010" name="Genome Biol. Evol.">
        <title>The sequence of a 1.8-mb bacterial linear plasmid reveals a rich evolutionary reservoir of secondary metabolic pathways.</title>
        <authorList>
            <person name="Medema M.H."/>
            <person name="Trefzer A."/>
            <person name="Kovalchuk A."/>
            <person name="van den Berg M."/>
            <person name="Mueller U."/>
            <person name="Heijne W."/>
            <person name="Wu L."/>
            <person name="Alam M.T."/>
            <person name="Ronning C.M."/>
            <person name="Nierman W.C."/>
            <person name="Bovenberg R.A.L."/>
            <person name="Breitling R."/>
            <person name="Takano E."/>
        </authorList>
    </citation>
    <scope>NUCLEOTIDE SEQUENCE [LARGE SCALE GENOMIC DNA]</scope>
    <source>
        <strain evidence="3">ATCC 27064 / DSM 738 / JCM 4710 / NBRC 13307 / NCIMB 12785 / NRRL 3585 / VKM Ac-602</strain>
    </source>
</reference>
<evidence type="ECO:0000313" key="3">
    <source>
        <dbReference type="Proteomes" id="UP000002357"/>
    </source>
</evidence>
<dbReference type="Proteomes" id="UP000002357">
    <property type="component" value="Chromosome"/>
</dbReference>
<gene>
    <name evidence="2" type="ORF">SCLAV_2471</name>
</gene>
<keyword evidence="3" id="KW-1185">Reference proteome</keyword>
<protein>
    <submittedName>
        <fullName evidence="2">Uncharacterized protein</fullName>
    </submittedName>
</protein>
<accession>B5GPH5</accession>
<name>B5GPH5_STRCL</name>
<evidence type="ECO:0000256" key="1">
    <source>
        <dbReference type="SAM" id="MobiDB-lite"/>
    </source>
</evidence>
<evidence type="ECO:0000313" key="2">
    <source>
        <dbReference type="EMBL" id="EFG07544.1"/>
    </source>
</evidence>
<dbReference type="EMBL" id="CM000913">
    <property type="protein sequence ID" value="EFG07544.1"/>
    <property type="molecule type" value="Genomic_DNA"/>
</dbReference>
<feature type="region of interest" description="Disordered" evidence="1">
    <location>
        <begin position="1"/>
        <end position="44"/>
    </location>
</feature>